<dbReference type="Proteomes" id="UP000440096">
    <property type="component" value="Unassembled WGS sequence"/>
</dbReference>
<comment type="caution">
    <text evidence="8">The sequence shown here is derived from an EMBL/GenBank/DDBJ whole genome shotgun (WGS) entry which is preliminary data.</text>
</comment>
<keyword evidence="9" id="KW-1185">Reference proteome</keyword>
<proteinExistence type="predicted"/>
<feature type="transmembrane region" description="Helical" evidence="6">
    <location>
        <begin position="186"/>
        <end position="203"/>
    </location>
</feature>
<dbReference type="GO" id="GO:0022857">
    <property type="term" value="F:transmembrane transporter activity"/>
    <property type="evidence" value="ECO:0007669"/>
    <property type="project" value="InterPro"/>
</dbReference>
<feature type="transmembrane region" description="Helical" evidence="6">
    <location>
        <begin position="277"/>
        <end position="295"/>
    </location>
</feature>
<feature type="transmembrane region" description="Helical" evidence="6">
    <location>
        <begin position="124"/>
        <end position="145"/>
    </location>
</feature>
<evidence type="ECO:0000256" key="5">
    <source>
        <dbReference type="ARBA" id="ARBA00023136"/>
    </source>
</evidence>
<dbReference type="RefSeq" id="WP_154756568.1">
    <property type="nucleotide sequence ID" value="NZ_WMBA01000011.1"/>
</dbReference>
<dbReference type="CDD" id="cd17316">
    <property type="entry name" value="MFS_SV2_like"/>
    <property type="match status" value="1"/>
</dbReference>
<feature type="transmembrane region" description="Helical" evidence="6">
    <location>
        <begin position="343"/>
        <end position="361"/>
    </location>
</feature>
<organism evidence="8 9">
    <name type="scientific">Amycolatopsis pithecellobii</name>
    <dbReference type="NCBI Taxonomy" id="664692"/>
    <lineage>
        <taxon>Bacteria</taxon>
        <taxon>Bacillati</taxon>
        <taxon>Actinomycetota</taxon>
        <taxon>Actinomycetes</taxon>
        <taxon>Pseudonocardiales</taxon>
        <taxon>Pseudonocardiaceae</taxon>
        <taxon>Amycolatopsis</taxon>
    </lineage>
</organism>
<evidence type="ECO:0000256" key="2">
    <source>
        <dbReference type="ARBA" id="ARBA00022448"/>
    </source>
</evidence>
<keyword evidence="5 6" id="KW-0472">Membrane</keyword>
<gene>
    <name evidence="8" type="ORF">GKO32_10215</name>
</gene>
<dbReference type="Gene3D" id="1.20.1250.20">
    <property type="entry name" value="MFS general substrate transporter like domains"/>
    <property type="match status" value="1"/>
</dbReference>
<dbReference type="PANTHER" id="PTHR23511">
    <property type="entry name" value="SYNAPTIC VESICLE GLYCOPROTEIN 2"/>
    <property type="match status" value="1"/>
</dbReference>
<protein>
    <submittedName>
        <fullName evidence="8">MFS transporter</fullName>
    </submittedName>
</protein>
<dbReference type="InterPro" id="IPR020846">
    <property type="entry name" value="MFS_dom"/>
</dbReference>
<sequence length="496" mass="53105">MDVHGEPLSPPGRDTAILARLERLDITKPLRRLRFQAGLGYAFDAADTATLALILPAVSVVWHLNKGQTGVLGSSVLIGFMFGALASGAIGDAFGRRRVMTYALLLFCLGSLLGALAPNWELLFAARVVTGLGCGAEAAVISVYASEFVAARHRGRFVGSLVAFFALGWIIAALAGRFVIPLDGGWRWLQVLGATPVLLLLWWRRYLPESPRWLLLRGRRREAHEVVARFERGSGLEPGPAPGVDDMSVPRPRLQIRGGLRSLRGFADLLQPGLRRVTLSTCFLWLVVFFCFYGFNTWIPSLLIARGYTITSSFTFTILIYVAQAPGYYSAARLFARFDQKTVIVGYFVGGAISAFILSQVSTTATILAASCLLSFFMSGVSGCTYAYTPQVFPTAIRSSGSGLCSAVGRVGAIAAPIVVGTSYSALGFGGVFALFMGMLVIGGLGVLVFGVATRNKTLEEIEAEELGTVVSLPVDEVPGTAAPRDRRVTSGEDAS</sequence>
<dbReference type="PANTHER" id="PTHR23511:SF34">
    <property type="entry name" value="SYNAPTIC VESICLE GLYCOPROTEIN 2"/>
    <property type="match status" value="1"/>
</dbReference>
<evidence type="ECO:0000256" key="1">
    <source>
        <dbReference type="ARBA" id="ARBA00004651"/>
    </source>
</evidence>
<evidence type="ECO:0000256" key="3">
    <source>
        <dbReference type="ARBA" id="ARBA00022692"/>
    </source>
</evidence>
<reference evidence="8 9" key="1">
    <citation type="submission" date="2019-11" db="EMBL/GenBank/DDBJ databases">
        <title>Draft genome of Amycolatopsis RM579.</title>
        <authorList>
            <person name="Duangmal K."/>
            <person name="Mingma R."/>
        </authorList>
    </citation>
    <scope>NUCLEOTIDE SEQUENCE [LARGE SCALE GENOMIC DNA]</scope>
    <source>
        <strain evidence="8 9">RM579</strain>
    </source>
</reference>
<feature type="transmembrane region" description="Helical" evidence="6">
    <location>
        <begin position="401"/>
        <end position="420"/>
    </location>
</feature>
<dbReference type="SUPFAM" id="SSF103473">
    <property type="entry name" value="MFS general substrate transporter"/>
    <property type="match status" value="1"/>
</dbReference>
<dbReference type="GO" id="GO:0005886">
    <property type="term" value="C:plasma membrane"/>
    <property type="evidence" value="ECO:0007669"/>
    <property type="project" value="UniProtKB-SubCell"/>
</dbReference>
<feature type="transmembrane region" description="Helical" evidence="6">
    <location>
        <begin position="157"/>
        <end position="180"/>
    </location>
</feature>
<evidence type="ECO:0000259" key="7">
    <source>
        <dbReference type="PROSITE" id="PS50850"/>
    </source>
</evidence>
<feature type="transmembrane region" description="Helical" evidence="6">
    <location>
        <begin position="367"/>
        <end position="389"/>
    </location>
</feature>
<dbReference type="PROSITE" id="PS00217">
    <property type="entry name" value="SUGAR_TRANSPORT_2"/>
    <property type="match status" value="1"/>
</dbReference>
<dbReference type="InterPro" id="IPR005829">
    <property type="entry name" value="Sugar_transporter_CS"/>
</dbReference>
<feature type="transmembrane region" description="Helical" evidence="6">
    <location>
        <begin position="70"/>
        <end position="90"/>
    </location>
</feature>
<feature type="transmembrane region" description="Helical" evidence="6">
    <location>
        <begin position="99"/>
        <end position="118"/>
    </location>
</feature>
<keyword evidence="2" id="KW-0813">Transport</keyword>
<comment type="subcellular location">
    <subcellularLocation>
        <location evidence="1">Cell membrane</location>
        <topology evidence="1">Multi-pass membrane protein</topology>
    </subcellularLocation>
</comment>
<keyword evidence="3 6" id="KW-0812">Transmembrane</keyword>
<feature type="domain" description="Major facilitator superfamily (MFS) profile" evidence="7">
    <location>
        <begin position="33"/>
        <end position="455"/>
    </location>
</feature>
<dbReference type="OrthoDB" id="9787026at2"/>
<evidence type="ECO:0000313" key="9">
    <source>
        <dbReference type="Proteomes" id="UP000440096"/>
    </source>
</evidence>
<dbReference type="InterPro" id="IPR005828">
    <property type="entry name" value="MFS_sugar_transport-like"/>
</dbReference>
<keyword evidence="4 6" id="KW-1133">Transmembrane helix</keyword>
<feature type="transmembrane region" description="Helical" evidence="6">
    <location>
        <begin position="41"/>
        <end position="64"/>
    </location>
</feature>
<name>A0A6N7Z4W5_9PSEU</name>
<dbReference type="PROSITE" id="PS50850">
    <property type="entry name" value="MFS"/>
    <property type="match status" value="1"/>
</dbReference>
<evidence type="ECO:0000256" key="6">
    <source>
        <dbReference type="SAM" id="Phobius"/>
    </source>
</evidence>
<accession>A0A6N7Z4W5</accession>
<dbReference type="EMBL" id="WMBA01000011">
    <property type="protein sequence ID" value="MTD54346.1"/>
    <property type="molecule type" value="Genomic_DNA"/>
</dbReference>
<dbReference type="Pfam" id="PF00083">
    <property type="entry name" value="Sugar_tr"/>
    <property type="match status" value="1"/>
</dbReference>
<feature type="transmembrane region" description="Helical" evidence="6">
    <location>
        <begin position="426"/>
        <end position="453"/>
    </location>
</feature>
<dbReference type="AlphaFoldDB" id="A0A6N7Z4W5"/>
<evidence type="ECO:0000313" key="8">
    <source>
        <dbReference type="EMBL" id="MTD54346.1"/>
    </source>
</evidence>
<dbReference type="InterPro" id="IPR036259">
    <property type="entry name" value="MFS_trans_sf"/>
</dbReference>
<evidence type="ECO:0000256" key="4">
    <source>
        <dbReference type="ARBA" id="ARBA00022989"/>
    </source>
</evidence>